<protein>
    <submittedName>
        <fullName evidence="2">DUF2845 domain-containing protein</fullName>
    </submittedName>
</protein>
<accession>A0A3S0IFH6</accession>
<proteinExistence type="predicted"/>
<evidence type="ECO:0000256" key="1">
    <source>
        <dbReference type="SAM" id="SignalP"/>
    </source>
</evidence>
<feature type="chain" id="PRO_5018626785" evidence="1">
    <location>
        <begin position="37"/>
        <end position="135"/>
    </location>
</feature>
<comment type="caution">
    <text evidence="2">The sequence shown here is derived from an EMBL/GenBank/DDBJ whole genome shotgun (WGS) entry which is preliminary data.</text>
</comment>
<reference evidence="2 3" key="1">
    <citation type="submission" date="2018-12" db="EMBL/GenBank/DDBJ databases">
        <title>The genome of Variovorax gossypii DSM 100435.</title>
        <authorList>
            <person name="Gao J."/>
            <person name="Sun J."/>
        </authorList>
    </citation>
    <scope>NUCLEOTIDE SEQUENCE [LARGE SCALE GENOMIC DNA]</scope>
    <source>
        <strain evidence="2 3">DSM 100435</strain>
    </source>
</reference>
<dbReference type="Pfam" id="PF11006">
    <property type="entry name" value="DUF2845"/>
    <property type="match status" value="1"/>
</dbReference>
<dbReference type="EMBL" id="RXOE01000002">
    <property type="protein sequence ID" value="RTQ35467.1"/>
    <property type="molecule type" value="Genomic_DNA"/>
</dbReference>
<keyword evidence="1" id="KW-0732">Signal</keyword>
<dbReference type="AlphaFoldDB" id="A0A3S0IFH6"/>
<gene>
    <name evidence="2" type="ORF">EJP69_13950</name>
</gene>
<sequence length="135" mass="14669">MSLPSLAQDTGNTVKRSPFIPAALLAALSFVAPTQAQTLNCNRDFAQKGDSKFTILQKCGEPVFKDNFCAKPDPNPQVIVPPASSTGSKTVIVNNNSNCDQSEEWTYRPGSGQFETMLLFQNGVLKSIRYGSRIP</sequence>
<dbReference type="Proteomes" id="UP000267418">
    <property type="component" value="Unassembled WGS sequence"/>
</dbReference>
<evidence type="ECO:0000313" key="2">
    <source>
        <dbReference type="EMBL" id="RTQ35467.1"/>
    </source>
</evidence>
<evidence type="ECO:0000313" key="3">
    <source>
        <dbReference type="Proteomes" id="UP000267418"/>
    </source>
</evidence>
<dbReference type="InterPro" id="IPR021268">
    <property type="entry name" value="DUF2845"/>
</dbReference>
<keyword evidence="3" id="KW-1185">Reference proteome</keyword>
<name>A0A3S0IFH6_9BURK</name>
<organism evidence="2 3">
    <name type="scientific">Variovorax gossypii</name>
    <dbReference type="NCBI Taxonomy" id="1679495"/>
    <lineage>
        <taxon>Bacteria</taxon>
        <taxon>Pseudomonadati</taxon>
        <taxon>Pseudomonadota</taxon>
        <taxon>Betaproteobacteria</taxon>
        <taxon>Burkholderiales</taxon>
        <taxon>Comamonadaceae</taxon>
        <taxon>Variovorax</taxon>
    </lineage>
</organism>
<dbReference type="OrthoDB" id="8906462at2"/>
<feature type="signal peptide" evidence="1">
    <location>
        <begin position="1"/>
        <end position="36"/>
    </location>
</feature>